<protein>
    <submittedName>
        <fullName evidence="1">CHAT domain-containing protein</fullName>
    </submittedName>
</protein>
<proteinExistence type="predicted"/>
<name>A0ACC0U6S0_9AGAM</name>
<keyword evidence="2" id="KW-1185">Reference proteome</keyword>
<dbReference type="Proteomes" id="UP001207468">
    <property type="component" value="Unassembled WGS sequence"/>
</dbReference>
<sequence length="568" mass="64625">MRLCPMAVDDKYVSVADQYKFLCLWALLARQFRHPSVSTAYESAMSLMKPSLEFAPTVQKQYARLVWMGHTCETMPLDYASHLIGTGCHEQAIEILERGRFLLWSEMRGFRTEIDQPISYQRLLANRYIAVNHELERLSVSNGLGGDTELDDGGGSREGSRMDPFSRLVTRQRKLLKERDTLTSRIRSLPGFDRFLIPPPFDTLRSAASRGPVIIINHSKWRCDILIVVRDSPISHIPTSNDFYDRANRLRDQLVNVRRGQEHVLGWDQYTDAVRYVLAGLYELVGQLVVERLRELGIPEQSRVWLCPTSTFCYLPLHAMGPIPSSSHERTQRYFCDLYIPSYTPTLSVLIDSRKPTPGSSASGRGRSPLLLVAHHDRNLPGIQKEVKFVCGLRRAQVSRLKEEKATAAGVLDGLQRNAFLHMAGSFKLRTSEPFESSLKLFGDERLTLRDIASCCLPAAEFAFLSASHTAEVADESWPDEALHLSAAMLHCGFRSVVGTMWEMADMDGRHVCKHLYESMFSKKTRKGEEELPRHERAAKALRDAVQKLRRRKEVTVDRWVTYVHYGA</sequence>
<evidence type="ECO:0000313" key="2">
    <source>
        <dbReference type="Proteomes" id="UP001207468"/>
    </source>
</evidence>
<accession>A0ACC0U6S0</accession>
<dbReference type="EMBL" id="JAGFNK010000140">
    <property type="protein sequence ID" value="KAI9507096.1"/>
    <property type="molecule type" value="Genomic_DNA"/>
</dbReference>
<evidence type="ECO:0000313" key="1">
    <source>
        <dbReference type="EMBL" id="KAI9507096.1"/>
    </source>
</evidence>
<organism evidence="1 2">
    <name type="scientific">Russula earlei</name>
    <dbReference type="NCBI Taxonomy" id="71964"/>
    <lineage>
        <taxon>Eukaryota</taxon>
        <taxon>Fungi</taxon>
        <taxon>Dikarya</taxon>
        <taxon>Basidiomycota</taxon>
        <taxon>Agaricomycotina</taxon>
        <taxon>Agaricomycetes</taxon>
        <taxon>Russulales</taxon>
        <taxon>Russulaceae</taxon>
        <taxon>Russula</taxon>
    </lineage>
</organism>
<reference evidence="1" key="1">
    <citation type="submission" date="2021-03" db="EMBL/GenBank/DDBJ databases">
        <title>Evolutionary priming and transition to the ectomycorrhizal habit in an iconic lineage of mushroom-forming fungi: is preadaptation a requirement?</title>
        <authorList>
            <consortium name="DOE Joint Genome Institute"/>
            <person name="Looney B.P."/>
            <person name="Miyauchi S."/>
            <person name="Morin E."/>
            <person name="Drula E."/>
            <person name="Courty P.E."/>
            <person name="Chicoki N."/>
            <person name="Fauchery L."/>
            <person name="Kohler A."/>
            <person name="Kuo A."/>
            <person name="LaButti K."/>
            <person name="Pangilinan J."/>
            <person name="Lipzen A."/>
            <person name="Riley R."/>
            <person name="Andreopoulos W."/>
            <person name="He G."/>
            <person name="Johnson J."/>
            <person name="Barry K.W."/>
            <person name="Grigoriev I.V."/>
            <person name="Nagy L."/>
            <person name="Hibbett D."/>
            <person name="Henrissat B."/>
            <person name="Matheny P.B."/>
            <person name="Labbe J."/>
            <person name="Martin A.F."/>
        </authorList>
    </citation>
    <scope>NUCLEOTIDE SEQUENCE</scope>
    <source>
        <strain evidence="1">BPL698</strain>
    </source>
</reference>
<gene>
    <name evidence="1" type="ORF">F5148DRAFT_999797</name>
</gene>
<comment type="caution">
    <text evidence="1">The sequence shown here is derived from an EMBL/GenBank/DDBJ whole genome shotgun (WGS) entry which is preliminary data.</text>
</comment>